<dbReference type="GO" id="GO:0000166">
    <property type="term" value="F:nucleotide binding"/>
    <property type="evidence" value="ECO:0007669"/>
    <property type="project" value="InterPro"/>
</dbReference>
<dbReference type="Pfam" id="PF01408">
    <property type="entry name" value="GFO_IDH_MocA"/>
    <property type="match status" value="1"/>
</dbReference>
<gene>
    <name evidence="2" type="ORF">IC621_09630</name>
</gene>
<dbReference type="Proteomes" id="UP000626844">
    <property type="component" value="Unassembled WGS sequence"/>
</dbReference>
<dbReference type="InterPro" id="IPR051450">
    <property type="entry name" value="Gfo/Idh/MocA_Oxidoreductases"/>
</dbReference>
<keyword evidence="3" id="KW-1185">Reference proteome</keyword>
<evidence type="ECO:0000259" key="1">
    <source>
        <dbReference type="Pfam" id="PF01408"/>
    </source>
</evidence>
<comment type="caution">
    <text evidence="2">The sequence shown here is derived from an EMBL/GenBank/DDBJ whole genome shotgun (WGS) entry which is preliminary data.</text>
</comment>
<dbReference type="Gene3D" id="3.40.50.720">
    <property type="entry name" value="NAD(P)-binding Rossmann-like Domain"/>
    <property type="match status" value="1"/>
</dbReference>
<sequence length="296" mass="33352">MSNPKLRIGMIGLDTSHCEIFTKSLNEVSNDGKVLFAFKGGSPDLAISSERINNYTKLLTENYGVELIDSIESLAEISDALLLTSVDGRIHLQQFTAAAPYKKPVFIDKPLTISYREAKEIYRISELYHTPVMSSSSLRFSDSLMEAKQNVKGRVEGTYCFGPMPLLAGIPGLFWYGIHTVEILYSLYGPGCKKVRAESNDNSFVIRSYWKDGRTAVLRGSKDHDSGFGGYIHTDTESISFHTKSDKRPYYINLLKEILTFFHTHQSPIRKEETLEVIRFIEAANESLLTKESVKL</sequence>
<name>A0A926NGQ3_9BACI</name>
<dbReference type="Gene3D" id="3.30.360.10">
    <property type="entry name" value="Dihydrodipicolinate Reductase, domain 2"/>
    <property type="match status" value="1"/>
</dbReference>
<dbReference type="RefSeq" id="WP_191158084.1">
    <property type="nucleotide sequence ID" value="NZ_JACXAI010000010.1"/>
</dbReference>
<dbReference type="EMBL" id="JACXAI010000010">
    <property type="protein sequence ID" value="MBD1380490.1"/>
    <property type="molecule type" value="Genomic_DNA"/>
</dbReference>
<dbReference type="InterPro" id="IPR036291">
    <property type="entry name" value="NAD(P)-bd_dom_sf"/>
</dbReference>
<organism evidence="2 3">
    <name type="scientific">Metabacillus arenae</name>
    <dbReference type="NCBI Taxonomy" id="2771434"/>
    <lineage>
        <taxon>Bacteria</taxon>
        <taxon>Bacillati</taxon>
        <taxon>Bacillota</taxon>
        <taxon>Bacilli</taxon>
        <taxon>Bacillales</taxon>
        <taxon>Bacillaceae</taxon>
        <taxon>Metabacillus</taxon>
    </lineage>
</organism>
<protein>
    <submittedName>
        <fullName evidence="2">Gfo/Idh/MocA family oxidoreductase</fullName>
    </submittedName>
</protein>
<feature type="domain" description="Gfo/Idh/MocA-like oxidoreductase N-terminal" evidence="1">
    <location>
        <begin position="47"/>
        <end position="126"/>
    </location>
</feature>
<dbReference type="InterPro" id="IPR000683">
    <property type="entry name" value="Gfo/Idh/MocA-like_OxRdtase_N"/>
</dbReference>
<reference evidence="2" key="1">
    <citation type="submission" date="2020-09" db="EMBL/GenBank/DDBJ databases">
        <title>A novel bacterium of genus Bacillus, isolated from South China Sea.</title>
        <authorList>
            <person name="Huang H."/>
            <person name="Mo K."/>
            <person name="Hu Y."/>
        </authorList>
    </citation>
    <scope>NUCLEOTIDE SEQUENCE</scope>
    <source>
        <strain evidence="2">IB182487</strain>
    </source>
</reference>
<dbReference type="PANTHER" id="PTHR43377:SF1">
    <property type="entry name" value="BILIVERDIN REDUCTASE A"/>
    <property type="match status" value="1"/>
</dbReference>
<evidence type="ECO:0000313" key="3">
    <source>
        <dbReference type="Proteomes" id="UP000626844"/>
    </source>
</evidence>
<dbReference type="AlphaFoldDB" id="A0A926NGQ3"/>
<dbReference type="PANTHER" id="PTHR43377">
    <property type="entry name" value="BILIVERDIN REDUCTASE A"/>
    <property type="match status" value="1"/>
</dbReference>
<accession>A0A926NGQ3</accession>
<proteinExistence type="predicted"/>
<evidence type="ECO:0000313" key="2">
    <source>
        <dbReference type="EMBL" id="MBD1380490.1"/>
    </source>
</evidence>
<dbReference type="SUPFAM" id="SSF51735">
    <property type="entry name" value="NAD(P)-binding Rossmann-fold domains"/>
    <property type="match status" value="1"/>
</dbReference>